<dbReference type="VEuPathDB" id="FungiDB:VP01_87g8"/>
<dbReference type="InterPro" id="IPR041664">
    <property type="entry name" value="AAA_16"/>
</dbReference>
<dbReference type="GO" id="GO:0006270">
    <property type="term" value="P:DNA replication initiation"/>
    <property type="evidence" value="ECO:0007669"/>
    <property type="project" value="TreeGrafter"/>
</dbReference>
<feature type="compositionally biased region" description="Polar residues" evidence="6">
    <location>
        <begin position="12"/>
        <end position="23"/>
    </location>
</feature>
<feature type="compositionally biased region" description="Polar residues" evidence="6">
    <location>
        <begin position="460"/>
        <end position="469"/>
    </location>
</feature>
<feature type="compositionally biased region" description="Low complexity" evidence="6">
    <location>
        <begin position="232"/>
        <end position="249"/>
    </location>
</feature>
<comment type="caution">
    <text evidence="9">The sequence shown here is derived from an EMBL/GenBank/DDBJ whole genome shotgun (WGS) entry which is preliminary data.</text>
</comment>
<dbReference type="OrthoDB" id="343623at2759"/>
<evidence type="ECO:0000259" key="8">
    <source>
        <dbReference type="Pfam" id="PF14629"/>
    </source>
</evidence>
<name>A0A0L6UAJ2_9BASI</name>
<feature type="region of interest" description="Disordered" evidence="6">
    <location>
        <begin position="57"/>
        <end position="331"/>
    </location>
</feature>
<evidence type="ECO:0000313" key="10">
    <source>
        <dbReference type="Proteomes" id="UP000037035"/>
    </source>
</evidence>
<dbReference type="Proteomes" id="UP000037035">
    <property type="component" value="Unassembled WGS sequence"/>
</dbReference>
<evidence type="ECO:0000256" key="3">
    <source>
        <dbReference type="ARBA" id="ARBA00022705"/>
    </source>
</evidence>
<reference evidence="9 10" key="1">
    <citation type="submission" date="2015-08" db="EMBL/GenBank/DDBJ databases">
        <title>Next Generation Sequencing and Analysis of the Genome of Puccinia sorghi L Schw, the Causal Agent of Maize Common Rust.</title>
        <authorList>
            <person name="Rochi L."/>
            <person name="Burguener G."/>
            <person name="Darino M."/>
            <person name="Turjanski A."/>
            <person name="Kreff E."/>
            <person name="Dieguez M.J."/>
            <person name="Sacco F."/>
        </authorList>
    </citation>
    <scope>NUCLEOTIDE SEQUENCE [LARGE SCALE GENOMIC DNA]</scope>
    <source>
        <strain evidence="9 10">RO10H11247</strain>
    </source>
</reference>
<protein>
    <submittedName>
        <fullName evidence="9">Uncharacterized protein</fullName>
    </submittedName>
</protein>
<dbReference type="PANTHER" id="PTHR12087">
    <property type="entry name" value="ORIGIN RECOGNITION COMPLEX SUBUNIT 4"/>
    <property type="match status" value="1"/>
</dbReference>
<feature type="compositionally biased region" description="Basic and acidic residues" evidence="6">
    <location>
        <begin position="412"/>
        <end position="422"/>
    </location>
</feature>
<feature type="domain" description="Orc1-like AAA ATPase" evidence="7">
    <location>
        <begin position="556"/>
        <end position="746"/>
    </location>
</feature>
<keyword evidence="5" id="KW-0539">Nucleus</keyword>
<dbReference type="SUPFAM" id="SSF52540">
    <property type="entry name" value="P-loop containing nucleoside triphosphate hydrolases"/>
    <property type="match status" value="1"/>
</dbReference>
<dbReference type="InterPro" id="IPR016527">
    <property type="entry name" value="ORC4"/>
</dbReference>
<evidence type="ECO:0000256" key="5">
    <source>
        <dbReference type="ARBA" id="ARBA00023242"/>
    </source>
</evidence>
<sequence>MAEPLHNHHTSRTGTLTSPSNRLSTRRKAKKNNLPVVMRPVRNLPGTQRVAVVIPIRSSTNQTSKKHPELSSSSSLPKLAMLSRKRNCSNSLGHLDTDQQPEIVPRLRKKTRQTGPLTPAPTSPIHSPRAEDVVTSEDEILLRPSTHSKSHSSKNKPLQLPSPTSSHAEHPVRSRADTAKQVDVVTSELPSTPLKPKSKKIISQTAPVNRVLPGTAAADQSLKRTRGRPRQRPLSPSPSSHRSPSNPFSNTGPCDPKSDDDDADVHATLELGSPIKGRLFQTRVESQSRTPIRRSSPRPDPLAADSTRVPSATGPLPQSRRGQAARTLSDCEPNEEILRQIENMIPCDNSLVVEKQGSLRLNRRIPGAPVETTEDDLVSGVDERCFKALQDVKLPERSDQSDDEATQDSDADEARVAAELSRHLPSSSNRSPRRLSSVSPLEISTVTTTRLRRLTRHAQDPTTRASQKQPAPKAVPQTDAAPVKIVVDKDAFTSSTVAPYLHNLLQHLSGVRPLPIRIPEAFAVSPSDPPNNILAILDQTPCLVGLEDLEIELRSILFRSVSQQEGNVLLLAGARGSGKTAVISRSLALLSDPLTCGPDSFITIRLNGLVHNSDKVALKEMCRQLFSSLSSSQNSEQRRRLDQVNQDLDFRADDSGDEYEYEDEDDHFREAAPTDQPKFTNYGETLKNLLDVLEPSSSLCSEPDSKHQRKKANNSKALVIVLEEFDLFSDLDRQSFLYCLLDSVQGNKRQNGICVIGTTSVVDCLDKLEKRVKSRCQSRIRYLHSPRTEPERIELLRSLLQLHADHHSPAVDHNQKRRPFVEQWNELLESFLNNAHTREWLRSKFMLINDPLVQILQDLNGMVSMIAYQVKRTGQLKLPVLNPSELFPTRSSTVGPVEGRPMVKRSGTQATTTSMPWWASALSIAEFSVLIACKHLTSSHHNGIFNLEMAWDSYRQHLKRLSLATDTDPLQNLPRSGVQLRPAAVRSQVYGRDAFELAWERLQRLELILPIEMLNSRAAAQGKKKKNQSAAILGKRYELVKLVPFLSQIDSVLLGSSCGPSSSSSLARVPLAHHLIKWAKNSSD</sequence>
<dbReference type="EMBL" id="LAVV01014382">
    <property type="protein sequence ID" value="KNZ44805.1"/>
    <property type="molecule type" value="Genomic_DNA"/>
</dbReference>
<evidence type="ECO:0000259" key="7">
    <source>
        <dbReference type="Pfam" id="PF13191"/>
    </source>
</evidence>
<dbReference type="InterPro" id="IPR032705">
    <property type="entry name" value="ORC4_C"/>
</dbReference>
<keyword evidence="3" id="KW-0235">DNA replication</keyword>
<keyword evidence="10" id="KW-1185">Reference proteome</keyword>
<comment type="similarity">
    <text evidence="2">Belongs to the ORC4 family.</text>
</comment>
<feature type="compositionally biased region" description="Acidic residues" evidence="6">
    <location>
        <begin position="401"/>
        <end position="411"/>
    </location>
</feature>
<feature type="compositionally biased region" description="Low complexity" evidence="6">
    <location>
        <begin position="70"/>
        <end position="82"/>
    </location>
</feature>
<feature type="compositionally biased region" description="Low complexity" evidence="6">
    <location>
        <begin position="423"/>
        <end position="441"/>
    </location>
</feature>
<evidence type="ECO:0000256" key="1">
    <source>
        <dbReference type="ARBA" id="ARBA00004123"/>
    </source>
</evidence>
<dbReference type="InterPro" id="IPR027417">
    <property type="entry name" value="P-loop_NTPase"/>
</dbReference>
<gene>
    <name evidence="9" type="ORF">VP01_87g8</name>
</gene>
<evidence type="ECO:0000256" key="4">
    <source>
        <dbReference type="ARBA" id="ARBA00023125"/>
    </source>
</evidence>
<feature type="region of interest" description="Disordered" evidence="6">
    <location>
        <begin position="392"/>
        <end position="480"/>
    </location>
</feature>
<comment type="subcellular location">
    <subcellularLocation>
        <location evidence="1">Nucleus</location>
    </subcellularLocation>
</comment>
<accession>A0A0L6UAJ2</accession>
<proteinExistence type="inferred from homology"/>
<dbReference type="Pfam" id="PF14629">
    <property type="entry name" value="ORC4_C"/>
    <property type="match status" value="1"/>
</dbReference>
<dbReference type="Gene3D" id="3.40.50.300">
    <property type="entry name" value="P-loop containing nucleotide triphosphate hydrolases"/>
    <property type="match status" value="1"/>
</dbReference>
<keyword evidence="4" id="KW-0238">DNA-binding</keyword>
<dbReference type="GO" id="GO:0005664">
    <property type="term" value="C:nuclear origin of replication recognition complex"/>
    <property type="evidence" value="ECO:0007669"/>
    <property type="project" value="TreeGrafter"/>
</dbReference>
<dbReference type="PANTHER" id="PTHR12087:SF0">
    <property type="entry name" value="ORIGIN RECOGNITION COMPLEX SUBUNIT 4"/>
    <property type="match status" value="1"/>
</dbReference>
<dbReference type="AlphaFoldDB" id="A0A0L6UAJ2"/>
<evidence type="ECO:0000256" key="6">
    <source>
        <dbReference type="SAM" id="MobiDB-lite"/>
    </source>
</evidence>
<evidence type="ECO:0000256" key="2">
    <source>
        <dbReference type="ARBA" id="ARBA00005334"/>
    </source>
</evidence>
<organism evidence="9 10">
    <name type="scientific">Puccinia sorghi</name>
    <dbReference type="NCBI Taxonomy" id="27349"/>
    <lineage>
        <taxon>Eukaryota</taxon>
        <taxon>Fungi</taxon>
        <taxon>Dikarya</taxon>
        <taxon>Basidiomycota</taxon>
        <taxon>Pucciniomycotina</taxon>
        <taxon>Pucciniomycetes</taxon>
        <taxon>Pucciniales</taxon>
        <taxon>Pucciniaceae</taxon>
        <taxon>Puccinia</taxon>
    </lineage>
</organism>
<dbReference type="STRING" id="27349.A0A0L6UAJ2"/>
<feature type="region of interest" description="Disordered" evidence="6">
    <location>
        <begin position="1"/>
        <end position="35"/>
    </location>
</feature>
<feature type="compositionally biased region" description="Basic and acidic residues" evidence="6">
    <location>
        <begin position="167"/>
        <end position="180"/>
    </location>
</feature>
<dbReference type="Pfam" id="PF13191">
    <property type="entry name" value="AAA_16"/>
    <property type="match status" value="1"/>
</dbReference>
<evidence type="ECO:0000313" key="9">
    <source>
        <dbReference type="EMBL" id="KNZ44805.1"/>
    </source>
</evidence>
<dbReference type="GO" id="GO:0003688">
    <property type="term" value="F:DNA replication origin binding"/>
    <property type="evidence" value="ECO:0007669"/>
    <property type="project" value="TreeGrafter"/>
</dbReference>
<feature type="domain" description="Origin recognition complex subunit 4 C-terminal" evidence="8">
    <location>
        <begin position="794"/>
        <end position="1052"/>
    </location>
</feature>